<comment type="caution">
    <text evidence="2">The sequence shown here is derived from an EMBL/GenBank/DDBJ whole genome shotgun (WGS) entry which is preliminary data.</text>
</comment>
<protein>
    <submittedName>
        <fullName evidence="2">Uncharacterized protein</fullName>
    </submittedName>
</protein>
<evidence type="ECO:0000256" key="1">
    <source>
        <dbReference type="SAM" id="MobiDB-lite"/>
    </source>
</evidence>
<reference evidence="2 3" key="1">
    <citation type="submission" date="2024-08" db="EMBL/GenBank/DDBJ databases">
        <authorList>
            <person name="Cucini C."/>
            <person name="Frati F."/>
        </authorList>
    </citation>
    <scope>NUCLEOTIDE SEQUENCE [LARGE SCALE GENOMIC DNA]</scope>
</reference>
<feature type="region of interest" description="Disordered" evidence="1">
    <location>
        <begin position="16"/>
        <end position="60"/>
    </location>
</feature>
<sequence>MNNFFHSKDALSFRHKVENFSNDAHAPPSPGGEFQGQVPKPETVEVEPGPSQASLSSAQRFKLESEEIIGEFQW</sequence>
<organism evidence="2 3">
    <name type="scientific">Orchesella dallaii</name>
    <dbReference type="NCBI Taxonomy" id="48710"/>
    <lineage>
        <taxon>Eukaryota</taxon>
        <taxon>Metazoa</taxon>
        <taxon>Ecdysozoa</taxon>
        <taxon>Arthropoda</taxon>
        <taxon>Hexapoda</taxon>
        <taxon>Collembola</taxon>
        <taxon>Entomobryomorpha</taxon>
        <taxon>Entomobryoidea</taxon>
        <taxon>Orchesellidae</taxon>
        <taxon>Orchesellinae</taxon>
        <taxon>Orchesella</taxon>
    </lineage>
</organism>
<dbReference type="EMBL" id="CAXLJM020000183">
    <property type="protein sequence ID" value="CAL8149023.1"/>
    <property type="molecule type" value="Genomic_DNA"/>
</dbReference>
<proteinExistence type="predicted"/>
<name>A0ABP1SA69_9HEXA</name>
<accession>A0ABP1SA69</accession>
<dbReference type="Proteomes" id="UP001642540">
    <property type="component" value="Unassembled WGS sequence"/>
</dbReference>
<evidence type="ECO:0000313" key="3">
    <source>
        <dbReference type="Proteomes" id="UP001642540"/>
    </source>
</evidence>
<gene>
    <name evidence="2" type="ORF">ODALV1_LOCUS31606</name>
</gene>
<evidence type="ECO:0000313" key="2">
    <source>
        <dbReference type="EMBL" id="CAL8149023.1"/>
    </source>
</evidence>
<keyword evidence="3" id="KW-1185">Reference proteome</keyword>